<name>A0A9Q5X6K0_9BACT</name>
<feature type="domain" description="Thiamine phosphate synthase/TenI" evidence="3">
    <location>
        <begin position="6"/>
        <end position="174"/>
    </location>
</feature>
<evidence type="ECO:0000313" key="5">
    <source>
        <dbReference type="Proteomes" id="UP000195975"/>
    </source>
</evidence>
<dbReference type="AlphaFoldDB" id="A0A9Q5X6K0"/>
<evidence type="ECO:0000313" key="4">
    <source>
        <dbReference type="EMBL" id="OUO01950.1"/>
    </source>
</evidence>
<accession>A0A9Q5X6K0</accession>
<dbReference type="GO" id="GO:0005737">
    <property type="term" value="C:cytoplasm"/>
    <property type="evidence" value="ECO:0007669"/>
    <property type="project" value="TreeGrafter"/>
</dbReference>
<dbReference type="RefSeq" id="WP_021862240.1">
    <property type="nucleotide sequence ID" value="NZ_CAJLBM010000052.1"/>
</dbReference>
<dbReference type="SUPFAM" id="SSF51391">
    <property type="entry name" value="Thiamin phosphate synthase"/>
    <property type="match status" value="1"/>
</dbReference>
<comment type="pathway">
    <text evidence="1">Cofactor biosynthesis; thiamine diphosphate biosynthesis.</text>
</comment>
<dbReference type="CDD" id="cd00564">
    <property type="entry name" value="TMP_TenI"/>
    <property type="match status" value="1"/>
</dbReference>
<evidence type="ECO:0000259" key="3">
    <source>
        <dbReference type="Pfam" id="PF02581"/>
    </source>
</evidence>
<reference evidence="5" key="1">
    <citation type="submission" date="2017-04" db="EMBL/GenBank/DDBJ databases">
        <title>Function of individual gut microbiota members based on whole genome sequencing of pure cultures obtained from chicken caecum.</title>
        <authorList>
            <person name="Medvecky M."/>
            <person name="Cejkova D."/>
            <person name="Polansky O."/>
            <person name="Karasova D."/>
            <person name="Kubasova T."/>
            <person name="Cizek A."/>
            <person name="Rychlik I."/>
        </authorList>
    </citation>
    <scope>NUCLEOTIDE SEQUENCE [LARGE SCALE GENOMIC DNA]</scope>
    <source>
        <strain evidence="5">An42</strain>
    </source>
</reference>
<dbReference type="GO" id="GO:0009228">
    <property type="term" value="P:thiamine biosynthetic process"/>
    <property type="evidence" value="ECO:0007669"/>
    <property type="project" value="UniProtKB-KW"/>
</dbReference>
<comment type="caution">
    <text evidence="4">The sequence shown here is derived from an EMBL/GenBank/DDBJ whole genome shotgun (WGS) entry which is preliminary data.</text>
</comment>
<sequence>MKKLIVITSPRFFQGEDTVLSHLFDEGMQRLHLRKPDSEANELRKLLDRIPAIYYPKIVLHDCFGLAVEYGLGGVHLNRRNNQTPDGFTGTISRSCHSIGELKQFGELDYLFLSPIFQSISKEGYGNGFEPETLRQASDTGTINDKVIALGGIDQTTLPLLRPFRFGGAAVLGALWGNHPSVDKEDSIITQYKKLQAWN</sequence>
<dbReference type="PANTHER" id="PTHR20857:SF15">
    <property type="entry name" value="THIAMINE-PHOSPHATE SYNTHASE"/>
    <property type="match status" value="1"/>
</dbReference>
<keyword evidence="2" id="KW-0784">Thiamine biosynthesis</keyword>
<gene>
    <name evidence="4" type="ORF">B5F96_17275</name>
</gene>
<dbReference type="EMBL" id="NFIJ01000030">
    <property type="protein sequence ID" value="OUO01950.1"/>
    <property type="molecule type" value="Genomic_DNA"/>
</dbReference>
<dbReference type="InterPro" id="IPR022998">
    <property type="entry name" value="ThiamineP_synth_TenI"/>
</dbReference>
<dbReference type="Proteomes" id="UP000195975">
    <property type="component" value="Unassembled WGS sequence"/>
</dbReference>
<evidence type="ECO:0000256" key="1">
    <source>
        <dbReference type="ARBA" id="ARBA00004948"/>
    </source>
</evidence>
<dbReference type="InterPro" id="IPR036206">
    <property type="entry name" value="ThiamineP_synth_sf"/>
</dbReference>
<evidence type="ECO:0000256" key="2">
    <source>
        <dbReference type="ARBA" id="ARBA00022977"/>
    </source>
</evidence>
<dbReference type="Pfam" id="PF02581">
    <property type="entry name" value="TMP-TENI"/>
    <property type="match status" value="1"/>
</dbReference>
<protein>
    <submittedName>
        <fullName evidence="4">Thiamine phosphate synthase</fullName>
    </submittedName>
</protein>
<organism evidence="4 5">
    <name type="scientific">Parabacteroides johnsonii</name>
    <dbReference type="NCBI Taxonomy" id="387661"/>
    <lineage>
        <taxon>Bacteria</taxon>
        <taxon>Pseudomonadati</taxon>
        <taxon>Bacteroidota</taxon>
        <taxon>Bacteroidia</taxon>
        <taxon>Bacteroidales</taxon>
        <taxon>Tannerellaceae</taxon>
        <taxon>Parabacteroides</taxon>
    </lineage>
</organism>
<dbReference type="Gene3D" id="3.20.20.70">
    <property type="entry name" value="Aldolase class I"/>
    <property type="match status" value="1"/>
</dbReference>
<dbReference type="PANTHER" id="PTHR20857">
    <property type="entry name" value="THIAMINE-PHOSPHATE PYROPHOSPHORYLASE"/>
    <property type="match status" value="1"/>
</dbReference>
<dbReference type="InterPro" id="IPR013785">
    <property type="entry name" value="Aldolase_TIM"/>
</dbReference>
<dbReference type="GO" id="GO:0004789">
    <property type="term" value="F:thiamine-phosphate diphosphorylase activity"/>
    <property type="evidence" value="ECO:0007669"/>
    <property type="project" value="TreeGrafter"/>
</dbReference>
<proteinExistence type="predicted"/>